<feature type="compositionally biased region" description="Basic residues" evidence="1">
    <location>
        <begin position="1"/>
        <end position="13"/>
    </location>
</feature>
<reference evidence="2 3" key="2">
    <citation type="submission" date="2017-10" db="EMBL/GenBank/DDBJ databases">
        <title>Extensive intraspecific genome diversity in a model arbuscular mycorrhizal fungus.</title>
        <authorList>
            <person name="Chen E.C.H."/>
            <person name="Morin E."/>
            <person name="Baudet D."/>
            <person name="Noel J."/>
            <person name="Ndikumana S."/>
            <person name="Charron P."/>
            <person name="St-Onge C."/>
            <person name="Giorgi J."/>
            <person name="Grigoriev I.V."/>
            <person name="Roux C."/>
            <person name="Martin F.M."/>
            <person name="Corradi N."/>
        </authorList>
    </citation>
    <scope>NUCLEOTIDE SEQUENCE [LARGE SCALE GENOMIC DNA]</scope>
    <source>
        <strain evidence="2 3">C2</strain>
    </source>
</reference>
<evidence type="ECO:0000256" key="1">
    <source>
        <dbReference type="SAM" id="MobiDB-lite"/>
    </source>
</evidence>
<proteinExistence type="predicted"/>
<evidence type="ECO:0000313" key="3">
    <source>
        <dbReference type="Proteomes" id="UP000233469"/>
    </source>
</evidence>
<reference evidence="2 3" key="1">
    <citation type="submission" date="2016-04" db="EMBL/GenBank/DDBJ databases">
        <title>Genome analyses suggest a sexual origin of heterokaryosis in a supposedly ancient asexual fungus.</title>
        <authorList>
            <person name="Ropars J."/>
            <person name="Sedzielewska K."/>
            <person name="Noel J."/>
            <person name="Charron P."/>
            <person name="Farinelli L."/>
            <person name="Marton T."/>
            <person name="Kruger M."/>
            <person name="Pelin A."/>
            <person name="Brachmann A."/>
            <person name="Corradi N."/>
        </authorList>
    </citation>
    <scope>NUCLEOTIDE SEQUENCE [LARGE SCALE GENOMIC DNA]</scope>
    <source>
        <strain evidence="2 3">C2</strain>
    </source>
</reference>
<gene>
    <name evidence="2" type="ORF">RhiirC2_711651</name>
</gene>
<sequence length="103" mass="10959">MAFHYHSQKKKIIKPPNNKKCNMSDSTGSLQASGSTSTTTSISKANALDTEALPSSTPGEVNTSETEANSLHITPVMDKIAETSSKKGKEIFLTNPSKTTKSS</sequence>
<accession>A0A2N1NAA5</accession>
<feature type="compositionally biased region" description="Polar residues" evidence="1">
    <location>
        <begin position="94"/>
        <end position="103"/>
    </location>
</feature>
<dbReference type="AlphaFoldDB" id="A0A2N1NAA5"/>
<protein>
    <submittedName>
        <fullName evidence="2">Uncharacterized protein</fullName>
    </submittedName>
</protein>
<comment type="caution">
    <text evidence="2">The sequence shown here is derived from an EMBL/GenBank/DDBJ whole genome shotgun (WGS) entry which is preliminary data.</text>
</comment>
<feature type="region of interest" description="Disordered" evidence="1">
    <location>
        <begin position="1"/>
        <end position="103"/>
    </location>
</feature>
<dbReference type="Proteomes" id="UP000233469">
    <property type="component" value="Unassembled WGS sequence"/>
</dbReference>
<dbReference type="EMBL" id="LLXL01000581">
    <property type="protein sequence ID" value="PKK70779.1"/>
    <property type="molecule type" value="Genomic_DNA"/>
</dbReference>
<name>A0A2N1NAA5_9GLOM</name>
<feature type="compositionally biased region" description="Polar residues" evidence="1">
    <location>
        <begin position="53"/>
        <end position="72"/>
    </location>
</feature>
<dbReference type="VEuPathDB" id="FungiDB:FUN_009137"/>
<feature type="compositionally biased region" description="Low complexity" evidence="1">
    <location>
        <begin position="14"/>
        <end position="43"/>
    </location>
</feature>
<organism evidence="2 3">
    <name type="scientific">Rhizophagus irregularis</name>
    <dbReference type="NCBI Taxonomy" id="588596"/>
    <lineage>
        <taxon>Eukaryota</taxon>
        <taxon>Fungi</taxon>
        <taxon>Fungi incertae sedis</taxon>
        <taxon>Mucoromycota</taxon>
        <taxon>Glomeromycotina</taxon>
        <taxon>Glomeromycetes</taxon>
        <taxon>Glomerales</taxon>
        <taxon>Glomeraceae</taxon>
        <taxon>Rhizophagus</taxon>
    </lineage>
</organism>
<feature type="compositionally biased region" description="Basic and acidic residues" evidence="1">
    <location>
        <begin position="79"/>
        <end position="90"/>
    </location>
</feature>
<evidence type="ECO:0000313" key="2">
    <source>
        <dbReference type="EMBL" id="PKK70779.1"/>
    </source>
</evidence>
<dbReference type="VEuPathDB" id="FungiDB:RhiirFUN_007941"/>